<dbReference type="GO" id="GO:0005975">
    <property type="term" value="P:carbohydrate metabolic process"/>
    <property type="evidence" value="ECO:0007669"/>
    <property type="project" value="InterPro"/>
</dbReference>
<keyword evidence="3 4" id="KW-0326">Glycosidase</keyword>
<reference evidence="6" key="1">
    <citation type="journal article" date="2020" name="J. ISSAAS">
        <title>Lactobacilli and other gastrointestinal microbiota of Peromyscus leucopus, reservoir host for agents of Lyme disease and other zoonoses in North America.</title>
        <authorList>
            <person name="Milovic A."/>
            <person name="Bassam K."/>
            <person name="Shao H."/>
            <person name="Chatzistamou I."/>
            <person name="Tufts D.M."/>
            <person name="Diuk-Wasser M."/>
            <person name="Barbour A.G."/>
        </authorList>
    </citation>
    <scope>NUCLEOTIDE SEQUENCE</scope>
    <source>
        <strain evidence="6">LL70</strain>
    </source>
</reference>
<dbReference type="InterPro" id="IPR011050">
    <property type="entry name" value="Pectin_lyase_fold/virulence"/>
</dbReference>
<dbReference type="SMART" id="SM00710">
    <property type="entry name" value="PbH1"/>
    <property type="match status" value="7"/>
</dbReference>
<dbReference type="PANTHER" id="PTHR31339">
    <property type="entry name" value="PECTIN LYASE-RELATED"/>
    <property type="match status" value="1"/>
</dbReference>
<feature type="signal peptide" evidence="5">
    <location>
        <begin position="1"/>
        <end position="24"/>
    </location>
</feature>
<gene>
    <name evidence="6" type="ORF">Prevot485_2730</name>
</gene>
<dbReference type="AlphaFoldDB" id="A0A6G8F1K2"/>
<feature type="chain" id="PRO_5026068291" evidence="5">
    <location>
        <begin position="25"/>
        <end position="492"/>
    </location>
</feature>
<dbReference type="InterPro" id="IPR006626">
    <property type="entry name" value="PbH1"/>
</dbReference>
<dbReference type="InterPro" id="IPR000743">
    <property type="entry name" value="Glyco_hydro_28"/>
</dbReference>
<dbReference type="Pfam" id="PF00295">
    <property type="entry name" value="Glyco_hydro_28"/>
    <property type="match status" value="1"/>
</dbReference>
<dbReference type="InterPro" id="IPR012334">
    <property type="entry name" value="Pectin_lyas_fold"/>
</dbReference>
<keyword evidence="5" id="KW-0732">Signal</keyword>
<keyword evidence="2 4" id="KW-0378">Hydrolase</keyword>
<evidence type="ECO:0000256" key="5">
    <source>
        <dbReference type="SAM" id="SignalP"/>
    </source>
</evidence>
<evidence type="ECO:0000256" key="4">
    <source>
        <dbReference type="RuleBase" id="RU361169"/>
    </source>
</evidence>
<protein>
    <submittedName>
        <fullName evidence="6">Glycoside hydrolase</fullName>
    </submittedName>
</protein>
<proteinExistence type="inferred from homology"/>
<evidence type="ECO:0000256" key="1">
    <source>
        <dbReference type="ARBA" id="ARBA00008834"/>
    </source>
</evidence>
<dbReference type="EMBL" id="MN990733">
    <property type="protein sequence ID" value="QIM10174.1"/>
    <property type="molecule type" value="Genomic_DNA"/>
</dbReference>
<dbReference type="InterPro" id="IPR051801">
    <property type="entry name" value="GH28_Enzymes"/>
</dbReference>
<comment type="similarity">
    <text evidence="1 4">Belongs to the glycosyl hydrolase 28 family.</text>
</comment>
<evidence type="ECO:0000256" key="2">
    <source>
        <dbReference type="ARBA" id="ARBA00022801"/>
    </source>
</evidence>
<organism evidence="6">
    <name type="scientific">uncultured Prevotella sp</name>
    <dbReference type="NCBI Taxonomy" id="159272"/>
    <lineage>
        <taxon>Bacteria</taxon>
        <taxon>Pseudomonadati</taxon>
        <taxon>Bacteroidota</taxon>
        <taxon>Bacteroidia</taxon>
        <taxon>Bacteroidales</taxon>
        <taxon>Prevotellaceae</taxon>
        <taxon>Prevotella</taxon>
        <taxon>environmental samples</taxon>
    </lineage>
</organism>
<dbReference type="PROSITE" id="PS00502">
    <property type="entry name" value="POLYGALACTURONASE"/>
    <property type="match status" value="1"/>
</dbReference>
<accession>A0A6G8F1K2</accession>
<evidence type="ECO:0000313" key="6">
    <source>
        <dbReference type="EMBL" id="QIM10174.1"/>
    </source>
</evidence>
<dbReference type="Gene3D" id="2.160.20.10">
    <property type="entry name" value="Single-stranded right-handed beta-helix, Pectin lyase-like"/>
    <property type="match status" value="1"/>
</dbReference>
<evidence type="ECO:0000256" key="3">
    <source>
        <dbReference type="ARBA" id="ARBA00023295"/>
    </source>
</evidence>
<dbReference type="GO" id="GO:0004650">
    <property type="term" value="F:polygalacturonase activity"/>
    <property type="evidence" value="ECO:0007669"/>
    <property type="project" value="InterPro"/>
</dbReference>
<sequence length="492" mass="53947">MKMKKTNYVFSLILLVNCVFGALAAAAKGKCPFDMPDVKRPVIPAYAVNIRDFGGVADGGTLNTDAFAKAMKHLSAKGGGKLVVPAGIWLTGPIQFENNTELHVEQGALVLFTTDFDAYPIISTIYEGNSTDKKMAPLWAYQKHDVAITGPGAFDAQGQAWRPSKKGKFTEGQWKSLTSGKGIEMKNVWYPDAKDDELAGKPGNPDMRRVTQRPVLLEFTSCQRVLLQDATFSNSPAWNTHPLKCEDVIIDHVTIRNPWYAQNGDGLDLESCNRVIIKNSTFDVGDDAICIKSGKNKEGRDWKMPCQNVIIEGCTVLHGHGGFVIGSEMSSGARNIYVNNCLFNGTDTGLRMKSTRGRGGIVENIYVDNINMVDIKGDAFTFDLYYANKPVAGKADATSSTADAVPPVTEETPCFRNLYISNIVCQGAQRAIYFNGLPEMPLDNLQLSNSVFVCEKGAELQYAKNILFENVKIINSKGSRLVKNNVENLVEK</sequence>
<dbReference type="PANTHER" id="PTHR31339:SF9">
    <property type="entry name" value="PLASMIN AND FIBRONECTIN-BINDING PROTEIN A"/>
    <property type="match status" value="1"/>
</dbReference>
<name>A0A6G8F1K2_9BACT</name>
<dbReference type="SUPFAM" id="SSF51126">
    <property type="entry name" value="Pectin lyase-like"/>
    <property type="match status" value="1"/>
</dbReference>